<gene>
    <name evidence="2" type="ORF">SLS62_008760</name>
</gene>
<dbReference type="Proteomes" id="UP001320420">
    <property type="component" value="Unassembled WGS sequence"/>
</dbReference>
<sequence length="260" mass="28401">MAFLGSAGEAQRRITITCPSIGMKPAHTRLNIDSGVHVLSSNPDSRYFLKPVPENLCGSTYTNVYADASYHKNAKEDRADSITIDCAIGSESTQGSYGVPNNSTLTGSRGKPDKHLFPRIKCPERITGPSMLSHLFKDQKRNAAGTTEPNPPPGFERPGADTTANAQESEVELPGHNTSPLPELRFLCPSNHASHKQPSRGNEKAQKQKGGSGPVWVRPTQKVSHLHGCVDCTFVPFISNEYVDPDDFILFDELHQLCTF</sequence>
<evidence type="ECO:0000313" key="3">
    <source>
        <dbReference type="Proteomes" id="UP001320420"/>
    </source>
</evidence>
<feature type="compositionally biased region" description="Polar residues" evidence="1">
    <location>
        <begin position="93"/>
        <end position="107"/>
    </location>
</feature>
<feature type="region of interest" description="Disordered" evidence="1">
    <location>
        <begin position="93"/>
        <end position="116"/>
    </location>
</feature>
<dbReference type="EMBL" id="JAKJXP020000084">
    <property type="protein sequence ID" value="KAK7748299.1"/>
    <property type="molecule type" value="Genomic_DNA"/>
</dbReference>
<name>A0AAN9UHB2_9PEZI</name>
<evidence type="ECO:0000313" key="2">
    <source>
        <dbReference type="EMBL" id="KAK7748299.1"/>
    </source>
</evidence>
<keyword evidence="3" id="KW-1185">Reference proteome</keyword>
<organism evidence="2 3">
    <name type="scientific">Diatrype stigma</name>
    <dbReference type="NCBI Taxonomy" id="117547"/>
    <lineage>
        <taxon>Eukaryota</taxon>
        <taxon>Fungi</taxon>
        <taxon>Dikarya</taxon>
        <taxon>Ascomycota</taxon>
        <taxon>Pezizomycotina</taxon>
        <taxon>Sordariomycetes</taxon>
        <taxon>Xylariomycetidae</taxon>
        <taxon>Xylariales</taxon>
        <taxon>Diatrypaceae</taxon>
        <taxon>Diatrype</taxon>
    </lineage>
</organism>
<protein>
    <submittedName>
        <fullName evidence="2">Uncharacterized protein</fullName>
    </submittedName>
</protein>
<evidence type="ECO:0000256" key="1">
    <source>
        <dbReference type="SAM" id="MobiDB-lite"/>
    </source>
</evidence>
<reference evidence="2 3" key="1">
    <citation type="submission" date="2024-02" db="EMBL/GenBank/DDBJ databases">
        <title>De novo assembly and annotation of 12 fungi associated with fruit tree decline syndrome in Ontario, Canada.</title>
        <authorList>
            <person name="Sulman M."/>
            <person name="Ellouze W."/>
            <person name="Ilyukhin E."/>
        </authorList>
    </citation>
    <scope>NUCLEOTIDE SEQUENCE [LARGE SCALE GENOMIC DNA]</scope>
    <source>
        <strain evidence="2 3">M11/M66-122</strain>
    </source>
</reference>
<comment type="caution">
    <text evidence="2">The sequence shown here is derived from an EMBL/GenBank/DDBJ whole genome shotgun (WGS) entry which is preliminary data.</text>
</comment>
<proteinExistence type="predicted"/>
<dbReference type="AlphaFoldDB" id="A0AAN9UHB2"/>
<accession>A0AAN9UHB2</accession>
<feature type="region of interest" description="Disordered" evidence="1">
    <location>
        <begin position="142"/>
        <end position="217"/>
    </location>
</feature>